<dbReference type="EMBL" id="JACGCX010000009">
    <property type="protein sequence ID" value="MBA6098454.1"/>
    <property type="molecule type" value="Genomic_DNA"/>
</dbReference>
<name>A0A7W2KHF5_9PSED</name>
<dbReference type="CDD" id="cd06558">
    <property type="entry name" value="crotonase-like"/>
    <property type="match status" value="1"/>
</dbReference>
<dbReference type="GO" id="GO:0006635">
    <property type="term" value="P:fatty acid beta-oxidation"/>
    <property type="evidence" value="ECO:0007669"/>
    <property type="project" value="TreeGrafter"/>
</dbReference>
<dbReference type="Pfam" id="PF00378">
    <property type="entry name" value="ECH_1"/>
    <property type="match status" value="1"/>
</dbReference>
<dbReference type="GO" id="GO:0016853">
    <property type="term" value="F:isomerase activity"/>
    <property type="evidence" value="ECO:0007669"/>
    <property type="project" value="UniProtKB-KW"/>
</dbReference>
<dbReference type="RefSeq" id="WP_054911570.1">
    <property type="nucleotide sequence ID" value="NZ_BLJG01000110.1"/>
</dbReference>
<dbReference type="InterPro" id="IPR029045">
    <property type="entry name" value="ClpP/crotonase-like_dom_sf"/>
</dbReference>
<sequence>MQDLKLEINEGVAVVTLDRAPVNAITLAHYQAIGELFTRLGSDPAVNCVIFTAAGDRAFCAGLDLHEFLAATVDEDPARAAVVRQCFAAVRQCAVPVIAAVNGPALGAGTVLAAVCDIRLASERAKFSMPEINVGRCGGGAHLGRLIGQGNLRKMFFTGLPIDAAEALRIGLVEEVLAPEALMSRAQELARLIASKSPLGLRMGKASLNEIEFMQVEDGYQVEQGYSTRLMATEDAREATRAVVEKRAPVFVGR</sequence>
<dbReference type="InterPro" id="IPR001753">
    <property type="entry name" value="Enoyl-CoA_hydra/iso"/>
</dbReference>
<dbReference type="AlphaFoldDB" id="A0A7W2KHF5"/>
<reference evidence="2 3" key="1">
    <citation type="submission" date="2020-07" db="EMBL/GenBank/DDBJ databases">
        <title>Diversity of carbapenemase encoding genes among Pseudomonas putida group clinical isolates in a tertiary Brazilian hospital.</title>
        <authorList>
            <person name="Alberto-Lei F."/>
            <person name="Nodari C.S."/>
            <person name="Streling A.P."/>
            <person name="Paulino J.T."/>
            <person name="Bessa-Neto F.O."/>
            <person name="Cayo R."/>
            <person name="Gales A.C."/>
        </authorList>
    </citation>
    <scope>NUCLEOTIDE SEQUENCE [LARGE SCALE GENOMIC DNA]</scope>
    <source>
        <strain evidence="2 3">12815</strain>
    </source>
</reference>
<comment type="caution">
    <text evidence="2">The sequence shown here is derived from an EMBL/GenBank/DDBJ whole genome shotgun (WGS) entry which is preliminary data.</text>
</comment>
<evidence type="ECO:0000313" key="3">
    <source>
        <dbReference type="Proteomes" id="UP000545074"/>
    </source>
</evidence>
<keyword evidence="2" id="KW-0413">Isomerase</keyword>
<protein>
    <submittedName>
        <fullName evidence="2">Enoyl-CoA hydratase/isomerase family protein</fullName>
    </submittedName>
</protein>
<dbReference type="SUPFAM" id="SSF52096">
    <property type="entry name" value="ClpP/crotonase"/>
    <property type="match status" value="1"/>
</dbReference>
<evidence type="ECO:0000256" key="1">
    <source>
        <dbReference type="ARBA" id="ARBA00005254"/>
    </source>
</evidence>
<organism evidence="2 3">
    <name type="scientific">Pseudomonas juntendi</name>
    <dbReference type="NCBI Taxonomy" id="2666183"/>
    <lineage>
        <taxon>Bacteria</taxon>
        <taxon>Pseudomonadati</taxon>
        <taxon>Pseudomonadota</taxon>
        <taxon>Gammaproteobacteria</taxon>
        <taxon>Pseudomonadales</taxon>
        <taxon>Pseudomonadaceae</taxon>
        <taxon>Pseudomonas</taxon>
    </lineage>
</organism>
<gene>
    <name evidence="2" type="ORF">H4C80_15125</name>
</gene>
<dbReference type="Gene3D" id="3.90.226.10">
    <property type="entry name" value="2-enoyl-CoA Hydratase, Chain A, domain 1"/>
    <property type="match status" value="1"/>
</dbReference>
<dbReference type="Proteomes" id="UP000545074">
    <property type="component" value="Unassembled WGS sequence"/>
</dbReference>
<evidence type="ECO:0000313" key="2">
    <source>
        <dbReference type="EMBL" id="MBA6098454.1"/>
    </source>
</evidence>
<comment type="similarity">
    <text evidence="1">Belongs to the enoyl-CoA hydratase/isomerase family.</text>
</comment>
<dbReference type="PANTHER" id="PTHR11941:SF54">
    <property type="entry name" value="ENOYL-COA HYDRATASE, MITOCHONDRIAL"/>
    <property type="match status" value="1"/>
</dbReference>
<dbReference type="PANTHER" id="PTHR11941">
    <property type="entry name" value="ENOYL-COA HYDRATASE-RELATED"/>
    <property type="match status" value="1"/>
</dbReference>
<proteinExistence type="inferred from homology"/>
<accession>A0A7W2KHF5</accession>